<evidence type="ECO:0000313" key="2">
    <source>
        <dbReference type="EnsemblPlants" id="PAC:32919775.CDS.1"/>
    </source>
</evidence>
<reference evidence="1 3" key="2">
    <citation type="journal article" date="2018" name="Plant J.">
        <title>The Physcomitrella patens chromosome-scale assembly reveals moss genome structure and evolution.</title>
        <authorList>
            <person name="Lang D."/>
            <person name="Ullrich K.K."/>
            <person name="Murat F."/>
            <person name="Fuchs J."/>
            <person name="Jenkins J."/>
            <person name="Haas F.B."/>
            <person name="Piednoel M."/>
            <person name="Gundlach H."/>
            <person name="Van Bel M."/>
            <person name="Meyberg R."/>
            <person name="Vives C."/>
            <person name="Morata J."/>
            <person name="Symeonidi A."/>
            <person name="Hiss M."/>
            <person name="Muchero W."/>
            <person name="Kamisugi Y."/>
            <person name="Saleh O."/>
            <person name="Blanc G."/>
            <person name="Decker E.L."/>
            <person name="van Gessel N."/>
            <person name="Grimwood J."/>
            <person name="Hayes R.D."/>
            <person name="Graham S.W."/>
            <person name="Gunter L.E."/>
            <person name="McDaniel S.F."/>
            <person name="Hoernstein S.N.W."/>
            <person name="Larsson A."/>
            <person name="Li F.W."/>
            <person name="Perroud P.F."/>
            <person name="Phillips J."/>
            <person name="Ranjan P."/>
            <person name="Rokshar D.S."/>
            <person name="Rothfels C.J."/>
            <person name="Schneider L."/>
            <person name="Shu S."/>
            <person name="Stevenson D.W."/>
            <person name="Thummler F."/>
            <person name="Tillich M."/>
            <person name="Villarreal Aguilar J.C."/>
            <person name="Widiez T."/>
            <person name="Wong G.K."/>
            <person name="Wymore A."/>
            <person name="Zhang Y."/>
            <person name="Zimmer A.D."/>
            <person name="Quatrano R.S."/>
            <person name="Mayer K.F.X."/>
            <person name="Goodstein D."/>
            <person name="Casacuberta J.M."/>
            <person name="Vandepoele K."/>
            <person name="Reski R."/>
            <person name="Cuming A.C."/>
            <person name="Tuskan G.A."/>
            <person name="Maumus F."/>
            <person name="Salse J."/>
            <person name="Schmutz J."/>
            <person name="Rensing S.A."/>
        </authorList>
    </citation>
    <scope>NUCLEOTIDE SEQUENCE [LARGE SCALE GENOMIC DNA]</scope>
    <source>
        <strain evidence="2 3">cv. Gransden 2004</strain>
    </source>
</reference>
<evidence type="ECO:0000313" key="1">
    <source>
        <dbReference type="EMBL" id="PNR55584.1"/>
    </source>
</evidence>
<reference evidence="1 3" key="1">
    <citation type="journal article" date="2008" name="Science">
        <title>The Physcomitrella genome reveals evolutionary insights into the conquest of land by plants.</title>
        <authorList>
            <person name="Rensing S."/>
            <person name="Lang D."/>
            <person name="Zimmer A."/>
            <person name="Terry A."/>
            <person name="Salamov A."/>
            <person name="Shapiro H."/>
            <person name="Nishiyama T."/>
            <person name="Perroud P.-F."/>
            <person name="Lindquist E."/>
            <person name="Kamisugi Y."/>
            <person name="Tanahashi T."/>
            <person name="Sakakibara K."/>
            <person name="Fujita T."/>
            <person name="Oishi K."/>
            <person name="Shin-I T."/>
            <person name="Kuroki Y."/>
            <person name="Toyoda A."/>
            <person name="Suzuki Y."/>
            <person name="Hashimoto A."/>
            <person name="Yamaguchi K."/>
            <person name="Sugano A."/>
            <person name="Kohara Y."/>
            <person name="Fujiyama A."/>
            <person name="Anterola A."/>
            <person name="Aoki S."/>
            <person name="Ashton N."/>
            <person name="Barbazuk W.B."/>
            <person name="Barker E."/>
            <person name="Bennetzen J."/>
            <person name="Bezanilla M."/>
            <person name="Blankenship R."/>
            <person name="Cho S.H."/>
            <person name="Dutcher S."/>
            <person name="Estelle M."/>
            <person name="Fawcett J.A."/>
            <person name="Gundlach H."/>
            <person name="Hanada K."/>
            <person name="Heyl A."/>
            <person name="Hicks K.A."/>
            <person name="Hugh J."/>
            <person name="Lohr M."/>
            <person name="Mayer K."/>
            <person name="Melkozernov A."/>
            <person name="Murata T."/>
            <person name="Nelson D."/>
            <person name="Pils B."/>
            <person name="Prigge M."/>
            <person name="Reiss B."/>
            <person name="Renner T."/>
            <person name="Rombauts S."/>
            <person name="Rushton P."/>
            <person name="Sanderfoot A."/>
            <person name="Schween G."/>
            <person name="Shiu S.-H."/>
            <person name="Stueber K."/>
            <person name="Theodoulou F.L."/>
            <person name="Tu H."/>
            <person name="Van de Peer Y."/>
            <person name="Verrier P.J."/>
            <person name="Waters E."/>
            <person name="Wood A."/>
            <person name="Yang L."/>
            <person name="Cove D."/>
            <person name="Cuming A."/>
            <person name="Hasebe M."/>
            <person name="Lucas S."/>
            <person name="Mishler D.B."/>
            <person name="Reski R."/>
            <person name="Grigoriev I."/>
            <person name="Quatrano R.S."/>
            <person name="Boore J.L."/>
        </authorList>
    </citation>
    <scope>NUCLEOTIDE SEQUENCE [LARGE SCALE GENOMIC DNA]</scope>
    <source>
        <strain evidence="2 3">cv. Gransden 2004</strain>
    </source>
</reference>
<gene>
    <name evidence="1" type="ORF">PHYPA_006481</name>
</gene>
<proteinExistence type="predicted"/>
<dbReference type="EnsemblPlants" id="Pp3c4_20130V3.1">
    <property type="protein sequence ID" value="PAC:32919775.CDS.1"/>
    <property type="gene ID" value="Pp3c4_20130"/>
</dbReference>
<sequence length="77" mass="9024">MRNVGYSWVYLERECKLPLEDSKIDSRIAWAKALATIPVDAPGSRYEGFDSNWGNNQVICTRHRRSIRWHAHKRRPG</sequence>
<dbReference type="AlphaFoldDB" id="A0A2K1KP76"/>
<dbReference type="Gramene" id="Pp3c4_20130V3.1">
    <property type="protein sequence ID" value="PAC:32919775.CDS.1"/>
    <property type="gene ID" value="Pp3c4_20130"/>
</dbReference>
<evidence type="ECO:0000313" key="3">
    <source>
        <dbReference type="Proteomes" id="UP000006727"/>
    </source>
</evidence>
<name>A0A2K1KP76_PHYPA</name>
<accession>A0A2K1KP76</accession>
<dbReference type="EMBL" id="ABEU02000004">
    <property type="protein sequence ID" value="PNR55584.1"/>
    <property type="molecule type" value="Genomic_DNA"/>
</dbReference>
<dbReference type="Proteomes" id="UP000006727">
    <property type="component" value="Chromosome 4"/>
</dbReference>
<keyword evidence="3" id="KW-1185">Reference proteome</keyword>
<dbReference type="InParanoid" id="A0A2K1KP76"/>
<protein>
    <submittedName>
        <fullName evidence="1 2">Uncharacterized protein</fullName>
    </submittedName>
</protein>
<organism evidence="1">
    <name type="scientific">Physcomitrium patens</name>
    <name type="common">Spreading-leaved earth moss</name>
    <name type="synonym">Physcomitrella patens</name>
    <dbReference type="NCBI Taxonomy" id="3218"/>
    <lineage>
        <taxon>Eukaryota</taxon>
        <taxon>Viridiplantae</taxon>
        <taxon>Streptophyta</taxon>
        <taxon>Embryophyta</taxon>
        <taxon>Bryophyta</taxon>
        <taxon>Bryophytina</taxon>
        <taxon>Bryopsida</taxon>
        <taxon>Funariidae</taxon>
        <taxon>Funariales</taxon>
        <taxon>Funariaceae</taxon>
        <taxon>Physcomitrium</taxon>
    </lineage>
</organism>
<reference evidence="2" key="3">
    <citation type="submission" date="2020-12" db="UniProtKB">
        <authorList>
            <consortium name="EnsemblPlants"/>
        </authorList>
    </citation>
    <scope>IDENTIFICATION</scope>
</reference>